<accession>X8INV8</accession>
<dbReference type="Proteomes" id="UP000022645">
    <property type="component" value="Unassembled WGS sequence"/>
</dbReference>
<reference evidence="2 3" key="1">
    <citation type="submission" date="2014-01" db="EMBL/GenBank/DDBJ databases">
        <authorList>
            <person name="Durkin A.S."/>
            <person name="McCorrison J."/>
            <person name="Torralba M."/>
            <person name="Gillis M."/>
            <person name="Haft D.H."/>
            <person name="Methe B."/>
            <person name="Sutton G."/>
            <person name="Nelson K.E."/>
        </authorList>
    </citation>
    <scope>NUCLEOTIDE SEQUENCE [LARGE SCALE GENOMIC DNA]</scope>
    <source>
        <strain evidence="2 3">ATCC 33093</strain>
    </source>
</reference>
<proteinExistence type="predicted"/>
<dbReference type="EMBL" id="JALU01000024">
    <property type="protein sequence ID" value="EUC51793.1"/>
    <property type="molecule type" value="Genomic_DNA"/>
</dbReference>
<keyword evidence="1" id="KW-0812">Transmembrane</keyword>
<comment type="caution">
    <text evidence="2">The sequence shown here is derived from an EMBL/GenBank/DDBJ whole genome shotgun (WGS) entry which is preliminary data.</text>
</comment>
<evidence type="ECO:0008006" key="4">
    <source>
        <dbReference type="Google" id="ProtNLM"/>
    </source>
</evidence>
<dbReference type="RefSeq" id="WP_036381586.1">
    <property type="nucleotide sequence ID" value="NZ_JALU01000024.1"/>
</dbReference>
<keyword evidence="1" id="KW-0472">Membrane</keyword>
<dbReference type="AlphaFoldDB" id="X8INV8"/>
<dbReference type="InterPro" id="IPR043993">
    <property type="entry name" value="T4SS_pilin"/>
</dbReference>
<sequence>MNGLINGIYNLCSALQPLAGAILVLMIIIGGISTMVDGAEGRGRFKSHITYTLIGAALAFGAASLGKVVMGWFM</sequence>
<evidence type="ECO:0000313" key="3">
    <source>
        <dbReference type="Proteomes" id="UP000022645"/>
    </source>
</evidence>
<feature type="transmembrane region" description="Helical" evidence="1">
    <location>
        <begin position="18"/>
        <end position="39"/>
    </location>
</feature>
<organism evidence="2 3">
    <name type="scientific">Mogibacterium timidum ATCC 33093</name>
    <dbReference type="NCBI Taxonomy" id="1401079"/>
    <lineage>
        <taxon>Bacteria</taxon>
        <taxon>Bacillati</taxon>
        <taxon>Bacillota</taxon>
        <taxon>Clostridia</taxon>
        <taxon>Peptostreptococcales</taxon>
        <taxon>Anaerovoracaceae</taxon>
        <taxon>Mogibacterium</taxon>
    </lineage>
</organism>
<protein>
    <recommendedName>
        <fullName evidence="4">TrbC/VIRB2 family protein</fullName>
    </recommendedName>
</protein>
<keyword evidence="1" id="KW-1133">Transmembrane helix</keyword>
<evidence type="ECO:0000313" key="2">
    <source>
        <dbReference type="EMBL" id="EUC51793.1"/>
    </source>
</evidence>
<gene>
    <name evidence="2" type="ORF">HMPREF0581_0651</name>
</gene>
<evidence type="ECO:0000256" key="1">
    <source>
        <dbReference type="SAM" id="Phobius"/>
    </source>
</evidence>
<name>X8INV8_9FIRM</name>
<feature type="transmembrane region" description="Helical" evidence="1">
    <location>
        <begin position="51"/>
        <end position="73"/>
    </location>
</feature>
<dbReference type="Pfam" id="PF18895">
    <property type="entry name" value="T4SS_pilin"/>
    <property type="match status" value="1"/>
</dbReference>